<reference evidence="2" key="2">
    <citation type="submission" date="2023-01" db="EMBL/GenBank/DDBJ databases">
        <title>Draft genome sequence of Algimonas ampicilliniresistens strain NBRC 108219.</title>
        <authorList>
            <person name="Sun Q."/>
            <person name="Mori K."/>
        </authorList>
    </citation>
    <scope>NUCLEOTIDE SEQUENCE</scope>
    <source>
        <strain evidence="2">NBRC 108219</strain>
    </source>
</reference>
<dbReference type="PROSITE" id="PS51257">
    <property type="entry name" value="PROKAR_LIPOPROTEIN"/>
    <property type="match status" value="1"/>
</dbReference>
<reference evidence="2" key="1">
    <citation type="journal article" date="2014" name="Int. J. Syst. Evol. Microbiol.">
        <title>Complete genome of a new Firmicutes species belonging to the dominant human colonic microbiota ('Ruminococcus bicirculans') reveals two chromosomes and a selective capacity to utilize plant glucans.</title>
        <authorList>
            <consortium name="NISC Comparative Sequencing Program"/>
            <person name="Wegmann U."/>
            <person name="Louis P."/>
            <person name="Goesmann A."/>
            <person name="Henrissat B."/>
            <person name="Duncan S.H."/>
            <person name="Flint H.J."/>
        </authorList>
    </citation>
    <scope>NUCLEOTIDE SEQUENCE</scope>
    <source>
        <strain evidence="2">NBRC 108219</strain>
    </source>
</reference>
<dbReference type="RefSeq" id="WP_284388077.1">
    <property type="nucleotide sequence ID" value="NZ_BSNK01000001.1"/>
</dbReference>
<keyword evidence="1" id="KW-0732">Signal</keyword>
<feature type="chain" id="PRO_5046147271" description="Lipoprotein" evidence="1">
    <location>
        <begin position="21"/>
        <end position="271"/>
    </location>
</feature>
<proteinExistence type="predicted"/>
<dbReference type="EMBL" id="BSNK01000001">
    <property type="protein sequence ID" value="GLQ23053.1"/>
    <property type="molecule type" value="Genomic_DNA"/>
</dbReference>
<comment type="caution">
    <text evidence="2">The sequence shown here is derived from an EMBL/GenBank/DDBJ whole genome shotgun (WGS) entry which is preliminary data.</text>
</comment>
<name>A0ABQ5V6E1_9PROT</name>
<accession>A0ABQ5V6E1</accession>
<evidence type="ECO:0000313" key="3">
    <source>
        <dbReference type="Proteomes" id="UP001161391"/>
    </source>
</evidence>
<evidence type="ECO:0008006" key="4">
    <source>
        <dbReference type="Google" id="ProtNLM"/>
    </source>
</evidence>
<dbReference type="Proteomes" id="UP001161391">
    <property type="component" value="Unassembled WGS sequence"/>
</dbReference>
<sequence>MIRTLILSGFALSACATATGADTYLTLFPDTPDRSAEDIMQAAHAAAGGESWVRPETLSMDGYAVFYRGGDATRHERHTMYRVYDAGKADAHRADGKVRITSVRDGQAIIDVAFDGEITSTAQGAQPKSEADKRWASNFGFGVIRHALSEGYSLSRLPDDLIDGKTAYLIRITDPAGGETQFAIAQADHAILSVAFDTDRGWHERIYSDFYSNPGISWVQPRRVRLYYDGVKANEVIWTRHQIDAPLDNCLFVLPQRDGCMGPFDSLEPEP</sequence>
<feature type="signal peptide" evidence="1">
    <location>
        <begin position="1"/>
        <end position="20"/>
    </location>
</feature>
<gene>
    <name evidence="2" type="ORF">GCM10007853_09270</name>
</gene>
<keyword evidence="3" id="KW-1185">Reference proteome</keyword>
<protein>
    <recommendedName>
        <fullName evidence="4">Lipoprotein</fullName>
    </recommendedName>
</protein>
<evidence type="ECO:0000256" key="1">
    <source>
        <dbReference type="SAM" id="SignalP"/>
    </source>
</evidence>
<organism evidence="2 3">
    <name type="scientific">Algimonas ampicilliniresistens</name>
    <dbReference type="NCBI Taxonomy" id="1298735"/>
    <lineage>
        <taxon>Bacteria</taxon>
        <taxon>Pseudomonadati</taxon>
        <taxon>Pseudomonadota</taxon>
        <taxon>Alphaproteobacteria</taxon>
        <taxon>Maricaulales</taxon>
        <taxon>Robiginitomaculaceae</taxon>
        <taxon>Algimonas</taxon>
    </lineage>
</organism>
<evidence type="ECO:0000313" key="2">
    <source>
        <dbReference type="EMBL" id="GLQ23053.1"/>
    </source>
</evidence>